<dbReference type="SUPFAM" id="SSF53756">
    <property type="entry name" value="UDP-Glycosyltransferase/glycogen phosphorylase"/>
    <property type="match status" value="1"/>
</dbReference>
<reference evidence="5 6" key="1">
    <citation type="submission" date="2019-09" db="EMBL/GenBank/DDBJ databases">
        <title>Nocardioides panacisoli sp. nov., isolated from the soil of a ginseng field.</title>
        <authorList>
            <person name="Cho C."/>
        </authorList>
    </citation>
    <scope>NUCLEOTIDE SEQUENCE [LARGE SCALE GENOMIC DNA]</scope>
    <source>
        <strain evidence="5 6">BN140041</strain>
    </source>
</reference>
<dbReference type="InterPro" id="IPR001296">
    <property type="entry name" value="Glyco_trans_1"/>
</dbReference>
<dbReference type="Gene3D" id="3.40.50.2000">
    <property type="entry name" value="Glycogen Phosphorylase B"/>
    <property type="match status" value="1"/>
</dbReference>
<feature type="region of interest" description="Disordered" evidence="3">
    <location>
        <begin position="92"/>
        <end position="113"/>
    </location>
</feature>
<dbReference type="RefSeq" id="WP_149752236.1">
    <property type="nucleotide sequence ID" value="NZ_VUJW01000016.1"/>
</dbReference>
<feature type="compositionally biased region" description="Polar residues" evidence="3">
    <location>
        <begin position="95"/>
        <end position="113"/>
    </location>
</feature>
<dbReference type="Proteomes" id="UP000324351">
    <property type="component" value="Unassembled WGS sequence"/>
</dbReference>
<dbReference type="PROSITE" id="PS50096">
    <property type="entry name" value="IQ"/>
    <property type="match status" value="1"/>
</dbReference>
<sequence>EPYGMAPTEALARGIPVLVSDVGGHGEAVGRTADGSRPGVLVPPDDPEQLAVELRRWLRNHTTRERLRRAAAARRATLVDWTTTARRVATALQEALSTPGPSSVSSTATPRRR</sequence>
<keyword evidence="2 5" id="KW-0808">Transferase</keyword>
<evidence type="ECO:0000256" key="2">
    <source>
        <dbReference type="ARBA" id="ARBA00022679"/>
    </source>
</evidence>
<proteinExistence type="predicted"/>
<evidence type="ECO:0000259" key="4">
    <source>
        <dbReference type="Pfam" id="PF00534"/>
    </source>
</evidence>
<keyword evidence="1" id="KW-0328">Glycosyltransferase</keyword>
<keyword evidence="6" id="KW-1185">Reference proteome</keyword>
<protein>
    <submittedName>
        <fullName evidence="5">Glycosyltransferase</fullName>
    </submittedName>
</protein>
<dbReference type="PANTHER" id="PTHR12526">
    <property type="entry name" value="GLYCOSYLTRANSFERASE"/>
    <property type="match status" value="1"/>
</dbReference>
<comment type="caution">
    <text evidence="5">The sequence shown here is derived from an EMBL/GenBank/DDBJ whole genome shotgun (WGS) entry which is preliminary data.</text>
</comment>
<evidence type="ECO:0000256" key="3">
    <source>
        <dbReference type="SAM" id="MobiDB-lite"/>
    </source>
</evidence>
<dbReference type="EMBL" id="VUJW01000016">
    <property type="protein sequence ID" value="KAA1424032.1"/>
    <property type="molecule type" value="Genomic_DNA"/>
</dbReference>
<evidence type="ECO:0000313" key="5">
    <source>
        <dbReference type="EMBL" id="KAA1424032.1"/>
    </source>
</evidence>
<feature type="domain" description="Glycosyl transferase family 1" evidence="4">
    <location>
        <begin position="1"/>
        <end position="72"/>
    </location>
</feature>
<reference evidence="5 6" key="2">
    <citation type="submission" date="2019-09" db="EMBL/GenBank/DDBJ databases">
        <authorList>
            <person name="Jin C."/>
        </authorList>
    </citation>
    <scope>NUCLEOTIDE SEQUENCE [LARGE SCALE GENOMIC DNA]</scope>
    <source>
        <strain evidence="5 6">BN140041</strain>
    </source>
</reference>
<dbReference type="GO" id="GO:0016757">
    <property type="term" value="F:glycosyltransferase activity"/>
    <property type="evidence" value="ECO:0007669"/>
    <property type="project" value="UniProtKB-KW"/>
</dbReference>
<gene>
    <name evidence="5" type="ORF">F0U47_19875</name>
</gene>
<dbReference type="AlphaFoldDB" id="A0A5B1LTN2"/>
<feature type="non-terminal residue" evidence="5">
    <location>
        <position position="1"/>
    </location>
</feature>
<dbReference type="PANTHER" id="PTHR12526:SF510">
    <property type="entry name" value="D-INOSITOL 3-PHOSPHATE GLYCOSYLTRANSFERASE"/>
    <property type="match status" value="1"/>
</dbReference>
<evidence type="ECO:0000313" key="6">
    <source>
        <dbReference type="Proteomes" id="UP000324351"/>
    </source>
</evidence>
<feature type="region of interest" description="Disordered" evidence="3">
    <location>
        <begin position="26"/>
        <end position="46"/>
    </location>
</feature>
<organism evidence="5 6">
    <name type="scientific">Nocardioides antri</name>
    <dbReference type="NCBI Taxonomy" id="2607659"/>
    <lineage>
        <taxon>Bacteria</taxon>
        <taxon>Bacillati</taxon>
        <taxon>Actinomycetota</taxon>
        <taxon>Actinomycetes</taxon>
        <taxon>Propionibacteriales</taxon>
        <taxon>Nocardioidaceae</taxon>
        <taxon>Nocardioides</taxon>
    </lineage>
</organism>
<accession>A0A5B1LTN2</accession>
<name>A0A5B1LTN2_9ACTN</name>
<evidence type="ECO:0000256" key="1">
    <source>
        <dbReference type="ARBA" id="ARBA00022676"/>
    </source>
</evidence>
<dbReference type="Pfam" id="PF00534">
    <property type="entry name" value="Glycos_transf_1"/>
    <property type="match status" value="1"/>
</dbReference>